<feature type="region of interest" description="Disordered" evidence="1">
    <location>
        <begin position="21"/>
        <end position="41"/>
    </location>
</feature>
<gene>
    <name evidence="3" type="ORF">OLEA9_A085888</name>
</gene>
<proteinExistence type="predicted"/>
<dbReference type="EMBL" id="CACTIH010003880">
    <property type="protein sequence ID" value="CAA2986700.1"/>
    <property type="molecule type" value="Genomic_DNA"/>
</dbReference>
<dbReference type="Gramene" id="OE9A085888T4">
    <property type="protein sequence ID" value="OE9A085888C4"/>
    <property type="gene ID" value="OE9A085888"/>
</dbReference>
<feature type="domain" description="Sec7/BIG1-like C-terminal" evidence="2">
    <location>
        <begin position="59"/>
        <end position="248"/>
    </location>
</feature>
<protein>
    <submittedName>
        <fullName evidence="3">Brefeldin A-inhibited guanine nucleotide-exchange 5</fullName>
    </submittedName>
</protein>
<reference evidence="3 4" key="1">
    <citation type="submission" date="2019-12" db="EMBL/GenBank/DDBJ databases">
        <authorList>
            <person name="Alioto T."/>
            <person name="Alioto T."/>
            <person name="Gomez Garrido J."/>
        </authorList>
    </citation>
    <scope>NUCLEOTIDE SEQUENCE [LARGE SCALE GENOMIC DNA]</scope>
</reference>
<name>A0A8S0S4Z2_OLEEU</name>
<dbReference type="Proteomes" id="UP000594638">
    <property type="component" value="Unassembled WGS sequence"/>
</dbReference>
<sequence length="257" mass="29407">MGYVMENIFVRSFTSKPKNCTSDVLSPTSPSKLPDTTEPDARFEDESPILGTIRSKCFTQLLLLGAIDSIQKKYWNKLNASQKITIMDILFSILEFASSYNSYTNLILRMRQIPAERPPLNLLRQEFAGTCIYLDILHKTTAAVNNQKEEHVKEEKLQGVAEEKIVSFFEQVLREAFDFQSSMEGTTNMDIHQVLELRSPIIVKVLKGMCDMNSQIFRNHLRDFYPFITKLVCCDQMDVRGALADLFSRQLNSLMVA</sequence>
<evidence type="ECO:0000313" key="4">
    <source>
        <dbReference type="Proteomes" id="UP000594638"/>
    </source>
</evidence>
<dbReference type="Pfam" id="PF20252">
    <property type="entry name" value="BIG2_C"/>
    <property type="match status" value="1"/>
</dbReference>
<organism evidence="3 4">
    <name type="scientific">Olea europaea subsp. europaea</name>
    <dbReference type="NCBI Taxonomy" id="158383"/>
    <lineage>
        <taxon>Eukaryota</taxon>
        <taxon>Viridiplantae</taxon>
        <taxon>Streptophyta</taxon>
        <taxon>Embryophyta</taxon>
        <taxon>Tracheophyta</taxon>
        <taxon>Spermatophyta</taxon>
        <taxon>Magnoliopsida</taxon>
        <taxon>eudicotyledons</taxon>
        <taxon>Gunneridae</taxon>
        <taxon>Pentapetalae</taxon>
        <taxon>asterids</taxon>
        <taxon>lamiids</taxon>
        <taxon>Lamiales</taxon>
        <taxon>Oleaceae</taxon>
        <taxon>Oleeae</taxon>
        <taxon>Olea</taxon>
    </lineage>
</organism>
<dbReference type="InterPro" id="IPR046455">
    <property type="entry name" value="Sec7/BIG1-like_C"/>
</dbReference>
<accession>A0A8S0S4Z2</accession>
<dbReference type="OrthoDB" id="973287at2759"/>
<evidence type="ECO:0000313" key="3">
    <source>
        <dbReference type="EMBL" id="CAA2986700.1"/>
    </source>
</evidence>
<evidence type="ECO:0000259" key="2">
    <source>
        <dbReference type="Pfam" id="PF20252"/>
    </source>
</evidence>
<keyword evidence="4" id="KW-1185">Reference proteome</keyword>
<feature type="compositionally biased region" description="Polar residues" evidence="1">
    <location>
        <begin position="21"/>
        <end position="31"/>
    </location>
</feature>
<comment type="caution">
    <text evidence="3">The sequence shown here is derived from an EMBL/GenBank/DDBJ whole genome shotgun (WGS) entry which is preliminary data.</text>
</comment>
<dbReference type="Gramene" id="OE9A085888T2">
    <property type="protein sequence ID" value="OE9A085888C2"/>
    <property type="gene ID" value="OE9A085888"/>
</dbReference>
<evidence type="ECO:0000256" key="1">
    <source>
        <dbReference type="SAM" id="MobiDB-lite"/>
    </source>
</evidence>
<dbReference type="AlphaFoldDB" id="A0A8S0S4Z2"/>